<organism evidence="1 2">
    <name type="scientific">Linum tenue</name>
    <dbReference type="NCBI Taxonomy" id="586396"/>
    <lineage>
        <taxon>Eukaryota</taxon>
        <taxon>Viridiplantae</taxon>
        <taxon>Streptophyta</taxon>
        <taxon>Embryophyta</taxon>
        <taxon>Tracheophyta</taxon>
        <taxon>Spermatophyta</taxon>
        <taxon>Magnoliopsida</taxon>
        <taxon>eudicotyledons</taxon>
        <taxon>Gunneridae</taxon>
        <taxon>Pentapetalae</taxon>
        <taxon>rosids</taxon>
        <taxon>fabids</taxon>
        <taxon>Malpighiales</taxon>
        <taxon>Linaceae</taxon>
        <taxon>Linum</taxon>
    </lineage>
</organism>
<name>A0AAV0MEM0_9ROSI</name>
<proteinExistence type="predicted"/>
<dbReference type="EMBL" id="CAMGYJ010000007">
    <property type="protein sequence ID" value="CAI0444707.1"/>
    <property type="molecule type" value="Genomic_DNA"/>
</dbReference>
<dbReference type="Proteomes" id="UP001154282">
    <property type="component" value="Unassembled WGS sequence"/>
</dbReference>
<keyword evidence="2" id="KW-1185">Reference proteome</keyword>
<reference evidence="1" key="1">
    <citation type="submission" date="2022-08" db="EMBL/GenBank/DDBJ databases">
        <authorList>
            <person name="Gutierrez-Valencia J."/>
        </authorList>
    </citation>
    <scope>NUCLEOTIDE SEQUENCE</scope>
</reference>
<accession>A0AAV0MEM0</accession>
<comment type="caution">
    <text evidence="1">The sequence shown here is derived from an EMBL/GenBank/DDBJ whole genome shotgun (WGS) entry which is preliminary data.</text>
</comment>
<evidence type="ECO:0000313" key="1">
    <source>
        <dbReference type="EMBL" id="CAI0444707.1"/>
    </source>
</evidence>
<gene>
    <name evidence="1" type="ORF">LITE_LOCUS28209</name>
</gene>
<evidence type="ECO:0000313" key="2">
    <source>
        <dbReference type="Proteomes" id="UP001154282"/>
    </source>
</evidence>
<protein>
    <submittedName>
        <fullName evidence="1">Uncharacterized protein</fullName>
    </submittedName>
</protein>
<dbReference type="AlphaFoldDB" id="A0AAV0MEM0"/>
<sequence>MGQWTSSSILIGGSFHQEQLKRVFKVWLLIFLLCDRLQCSLSSVGRDWFFLWWFGRW</sequence>